<protein>
    <submittedName>
        <fullName evidence="1">Uncharacterized protein</fullName>
    </submittedName>
</protein>
<dbReference type="Proteomes" id="UP000019376">
    <property type="component" value="Unassembled WGS sequence"/>
</dbReference>
<proteinExistence type="predicted"/>
<gene>
    <name evidence="1" type="ORF">PDE_07749</name>
</gene>
<dbReference type="EMBL" id="KB644414">
    <property type="protein sequence ID" value="EPS32789.1"/>
    <property type="molecule type" value="Genomic_DNA"/>
</dbReference>
<dbReference type="AlphaFoldDB" id="S7ZQW2"/>
<accession>S7ZQW2</accession>
<evidence type="ECO:0000313" key="1">
    <source>
        <dbReference type="EMBL" id="EPS32789.1"/>
    </source>
</evidence>
<sequence>MATCASGARPDDYLPPTRQSRTPLKLWPEANAESWFFYKVVILDHRCYGRSMCSRTGLLSAIQVRIIVASRNTIAPSSLSNETTSRLQIALSKHIETW</sequence>
<name>S7ZQW2_PENO1</name>
<dbReference type="HOGENOM" id="CLU_2334311_0_0_1"/>
<keyword evidence="2" id="KW-1185">Reference proteome</keyword>
<evidence type="ECO:0000313" key="2">
    <source>
        <dbReference type="Proteomes" id="UP000019376"/>
    </source>
</evidence>
<organism evidence="1 2">
    <name type="scientific">Penicillium oxalicum (strain 114-2 / CGMCC 5302)</name>
    <name type="common">Penicillium decumbens</name>
    <dbReference type="NCBI Taxonomy" id="933388"/>
    <lineage>
        <taxon>Eukaryota</taxon>
        <taxon>Fungi</taxon>
        <taxon>Dikarya</taxon>
        <taxon>Ascomycota</taxon>
        <taxon>Pezizomycotina</taxon>
        <taxon>Eurotiomycetes</taxon>
        <taxon>Eurotiomycetidae</taxon>
        <taxon>Eurotiales</taxon>
        <taxon>Aspergillaceae</taxon>
        <taxon>Penicillium</taxon>
    </lineage>
</organism>
<reference evidence="1 2" key="1">
    <citation type="journal article" date="2013" name="PLoS ONE">
        <title>Genomic and secretomic analyses reveal unique features of the lignocellulolytic enzyme system of Penicillium decumbens.</title>
        <authorList>
            <person name="Liu G."/>
            <person name="Zhang L."/>
            <person name="Wei X."/>
            <person name="Zou G."/>
            <person name="Qin Y."/>
            <person name="Ma L."/>
            <person name="Li J."/>
            <person name="Zheng H."/>
            <person name="Wang S."/>
            <person name="Wang C."/>
            <person name="Xun L."/>
            <person name="Zhao G.-P."/>
            <person name="Zhou Z."/>
            <person name="Qu Y."/>
        </authorList>
    </citation>
    <scope>NUCLEOTIDE SEQUENCE [LARGE SCALE GENOMIC DNA]</scope>
    <source>
        <strain evidence="2">114-2 / CGMCC 5302</strain>
    </source>
</reference>